<feature type="domain" description="HPt" evidence="2">
    <location>
        <begin position="23"/>
        <end position="95"/>
    </location>
</feature>
<reference evidence="3 4" key="1">
    <citation type="submission" date="2018-12" db="EMBL/GenBank/DDBJ databases">
        <title>bacterium Hansschlegelia zhihuaiae S113.</title>
        <authorList>
            <person name="He J."/>
        </authorList>
    </citation>
    <scope>NUCLEOTIDE SEQUENCE [LARGE SCALE GENOMIC DNA]</scope>
    <source>
        <strain evidence="3 4">S 113</strain>
    </source>
</reference>
<name>A0A4Q0MMG6_9HYPH</name>
<dbReference type="AlphaFoldDB" id="A0A4Q0MMG6"/>
<evidence type="ECO:0000256" key="1">
    <source>
        <dbReference type="ARBA" id="ARBA00023012"/>
    </source>
</evidence>
<proteinExistence type="predicted"/>
<dbReference type="InterPro" id="IPR036641">
    <property type="entry name" value="HPT_dom_sf"/>
</dbReference>
<sequence length="119" mass="12137">MTDMTTDNEQARARTAQRIAAVRARFLAGLGDRLAQLAEAAHAASGPDAAAAAAAGDSLRLGLHNLAGASPTLGLLELGRRAAQLEKRVIASRVAGGGLPSDASGELVRDILALVESRD</sequence>
<protein>
    <recommendedName>
        <fullName evidence="2">HPt domain-containing protein</fullName>
    </recommendedName>
</protein>
<dbReference type="GO" id="GO:0000160">
    <property type="term" value="P:phosphorelay signal transduction system"/>
    <property type="evidence" value="ECO:0007669"/>
    <property type="project" value="UniProtKB-KW"/>
</dbReference>
<accession>A0A4Q0MMG6</accession>
<dbReference type="GO" id="GO:0004672">
    <property type="term" value="F:protein kinase activity"/>
    <property type="evidence" value="ECO:0007669"/>
    <property type="project" value="UniProtKB-ARBA"/>
</dbReference>
<evidence type="ECO:0000313" key="3">
    <source>
        <dbReference type="EMBL" id="RXF74665.1"/>
    </source>
</evidence>
<dbReference type="SUPFAM" id="SSF47226">
    <property type="entry name" value="Histidine-containing phosphotransfer domain, HPT domain"/>
    <property type="match status" value="1"/>
</dbReference>
<dbReference type="Proteomes" id="UP000289708">
    <property type="component" value="Unassembled WGS sequence"/>
</dbReference>
<organism evidence="3 4">
    <name type="scientific">Hansschlegelia zhihuaiae</name>
    <dbReference type="NCBI Taxonomy" id="405005"/>
    <lineage>
        <taxon>Bacteria</taxon>
        <taxon>Pseudomonadati</taxon>
        <taxon>Pseudomonadota</taxon>
        <taxon>Alphaproteobacteria</taxon>
        <taxon>Hyphomicrobiales</taxon>
        <taxon>Methylopilaceae</taxon>
        <taxon>Hansschlegelia</taxon>
    </lineage>
</organism>
<keyword evidence="4" id="KW-1185">Reference proteome</keyword>
<evidence type="ECO:0000313" key="4">
    <source>
        <dbReference type="Proteomes" id="UP000289708"/>
    </source>
</evidence>
<comment type="caution">
    <text evidence="3">The sequence shown here is derived from an EMBL/GenBank/DDBJ whole genome shotgun (WGS) entry which is preliminary data.</text>
</comment>
<evidence type="ECO:0000259" key="2">
    <source>
        <dbReference type="Pfam" id="PF01627"/>
    </source>
</evidence>
<dbReference type="InterPro" id="IPR008207">
    <property type="entry name" value="Sig_transdc_His_kin_Hpt_dom"/>
</dbReference>
<gene>
    <name evidence="3" type="ORF">EK403_04535</name>
</gene>
<dbReference type="EMBL" id="RYFI01000003">
    <property type="protein sequence ID" value="RXF74665.1"/>
    <property type="molecule type" value="Genomic_DNA"/>
</dbReference>
<keyword evidence="1" id="KW-0902">Two-component regulatory system</keyword>
<dbReference type="Pfam" id="PF01627">
    <property type="entry name" value="Hpt"/>
    <property type="match status" value="1"/>
</dbReference>